<accession>A0A9W7W6Q0</accession>
<feature type="chain" id="PRO_5040734045" evidence="1">
    <location>
        <begin position="20"/>
        <end position="93"/>
    </location>
</feature>
<reference evidence="2 3" key="2">
    <citation type="journal article" date="2021" name="Curr. Genet.">
        <title>Genetic response to nitrogen starvation in the aggressive Eucalyptus foliar pathogen Teratosphaeria destructans.</title>
        <authorList>
            <person name="Havenga M."/>
            <person name="Wingfield B.D."/>
            <person name="Wingfield M.J."/>
            <person name="Dreyer L.L."/>
            <person name="Roets F."/>
            <person name="Aylward J."/>
        </authorList>
    </citation>
    <scope>NUCLEOTIDE SEQUENCE [LARGE SCALE GENOMIC DNA]</scope>
    <source>
        <strain evidence="2">CMW44962</strain>
    </source>
</reference>
<evidence type="ECO:0000313" key="2">
    <source>
        <dbReference type="EMBL" id="KAH9845132.1"/>
    </source>
</evidence>
<feature type="signal peptide" evidence="1">
    <location>
        <begin position="1"/>
        <end position="19"/>
    </location>
</feature>
<dbReference type="EMBL" id="RIBY02000136">
    <property type="protein sequence ID" value="KAH9845132.1"/>
    <property type="molecule type" value="Genomic_DNA"/>
</dbReference>
<evidence type="ECO:0000313" key="3">
    <source>
        <dbReference type="Proteomes" id="UP001138500"/>
    </source>
</evidence>
<proteinExistence type="predicted"/>
<keyword evidence="3" id="KW-1185">Reference proteome</keyword>
<gene>
    <name evidence="2" type="ORF">Tdes44962_MAKER06851</name>
</gene>
<dbReference type="Proteomes" id="UP001138500">
    <property type="component" value="Unassembled WGS sequence"/>
</dbReference>
<evidence type="ECO:0000256" key="1">
    <source>
        <dbReference type="SAM" id="SignalP"/>
    </source>
</evidence>
<dbReference type="AlphaFoldDB" id="A0A9W7W6Q0"/>
<protein>
    <submittedName>
        <fullName evidence="2">Uncharacterized protein</fullName>
    </submittedName>
</protein>
<organism evidence="2 3">
    <name type="scientific">Teratosphaeria destructans</name>
    <dbReference type="NCBI Taxonomy" id="418781"/>
    <lineage>
        <taxon>Eukaryota</taxon>
        <taxon>Fungi</taxon>
        <taxon>Dikarya</taxon>
        <taxon>Ascomycota</taxon>
        <taxon>Pezizomycotina</taxon>
        <taxon>Dothideomycetes</taxon>
        <taxon>Dothideomycetidae</taxon>
        <taxon>Mycosphaerellales</taxon>
        <taxon>Teratosphaeriaceae</taxon>
        <taxon>Teratosphaeria</taxon>
    </lineage>
</organism>
<reference evidence="2 3" key="1">
    <citation type="journal article" date="2018" name="IMA Fungus">
        <title>IMA Genome-F 10: Nine draft genome sequences of Claviceps purpurea s.lat., including C. arundinis, C. humidiphila, and C. cf. spartinae, pseudomolecules for the pitch canker pathogen Fusarium circinatum, draft genome of Davidsoniella eucalypti, Grosmannia galeiformis, Quambalaria eucalypti, and Teratosphaeria destructans.</title>
        <authorList>
            <person name="Wingfield B.D."/>
            <person name="Liu M."/>
            <person name="Nguyen H.D."/>
            <person name="Lane F.A."/>
            <person name="Morgan S.W."/>
            <person name="De Vos L."/>
            <person name="Wilken P.M."/>
            <person name="Duong T.A."/>
            <person name="Aylward J."/>
            <person name="Coetzee M.P."/>
            <person name="Dadej K."/>
            <person name="De Beer Z.W."/>
            <person name="Findlay W."/>
            <person name="Havenga M."/>
            <person name="Kolarik M."/>
            <person name="Menzies J.G."/>
            <person name="Naidoo K."/>
            <person name="Pochopski O."/>
            <person name="Shoukouhi P."/>
            <person name="Santana Q.C."/>
            <person name="Seifert K.A."/>
            <person name="Soal N."/>
            <person name="Steenkamp E.T."/>
            <person name="Tatham C.T."/>
            <person name="van der Nest M.A."/>
            <person name="Wingfield M.J."/>
        </authorList>
    </citation>
    <scope>NUCLEOTIDE SEQUENCE [LARGE SCALE GENOMIC DNA]</scope>
    <source>
        <strain evidence="2">CMW44962</strain>
    </source>
</reference>
<name>A0A9W7W6Q0_9PEZI</name>
<sequence length="93" mass="10362">MHLSYMLPFVVLYASTATACHLYWSCRCASKKTGHTDAIATQLACTEIKGTFWDSEELNCKAWTYDDRICCTEFASQCDSRTGLAGAYTHACD</sequence>
<keyword evidence="1" id="KW-0732">Signal</keyword>
<dbReference type="OrthoDB" id="10380588at2759"/>
<comment type="caution">
    <text evidence="2">The sequence shown here is derived from an EMBL/GenBank/DDBJ whole genome shotgun (WGS) entry which is preliminary data.</text>
</comment>